<feature type="compositionally biased region" description="Polar residues" evidence="1">
    <location>
        <begin position="280"/>
        <end position="289"/>
    </location>
</feature>
<dbReference type="InterPro" id="IPR036397">
    <property type="entry name" value="RNaseH_sf"/>
</dbReference>
<protein>
    <recommendedName>
        <fullName evidence="2">Tc1-like transposase DDE domain-containing protein</fullName>
    </recommendedName>
</protein>
<feature type="region of interest" description="Disordered" evidence="1">
    <location>
        <begin position="361"/>
        <end position="451"/>
    </location>
</feature>
<dbReference type="EMBL" id="JAJSOF020000017">
    <property type="protein sequence ID" value="KAJ4439603.1"/>
    <property type="molecule type" value="Genomic_DNA"/>
</dbReference>
<dbReference type="Gene3D" id="3.30.420.10">
    <property type="entry name" value="Ribonuclease H-like superfamily/Ribonuclease H"/>
    <property type="match status" value="1"/>
</dbReference>
<name>A0ABQ8SZD9_PERAM</name>
<feature type="compositionally biased region" description="Polar residues" evidence="1">
    <location>
        <begin position="441"/>
        <end position="451"/>
    </location>
</feature>
<feature type="compositionally biased region" description="Polar residues" evidence="1">
    <location>
        <begin position="232"/>
        <end position="247"/>
    </location>
</feature>
<proteinExistence type="predicted"/>
<feature type="compositionally biased region" description="Low complexity" evidence="1">
    <location>
        <begin position="635"/>
        <end position="648"/>
    </location>
</feature>
<feature type="region of interest" description="Disordered" evidence="1">
    <location>
        <begin position="625"/>
        <end position="679"/>
    </location>
</feature>
<dbReference type="Proteomes" id="UP001148838">
    <property type="component" value="Unassembled WGS sequence"/>
</dbReference>
<organism evidence="3 4">
    <name type="scientific">Periplaneta americana</name>
    <name type="common">American cockroach</name>
    <name type="synonym">Blatta americana</name>
    <dbReference type="NCBI Taxonomy" id="6978"/>
    <lineage>
        <taxon>Eukaryota</taxon>
        <taxon>Metazoa</taxon>
        <taxon>Ecdysozoa</taxon>
        <taxon>Arthropoda</taxon>
        <taxon>Hexapoda</taxon>
        <taxon>Insecta</taxon>
        <taxon>Pterygota</taxon>
        <taxon>Neoptera</taxon>
        <taxon>Polyneoptera</taxon>
        <taxon>Dictyoptera</taxon>
        <taxon>Blattodea</taxon>
        <taxon>Blattoidea</taxon>
        <taxon>Blattidae</taxon>
        <taxon>Blattinae</taxon>
        <taxon>Periplaneta</taxon>
    </lineage>
</organism>
<accession>A0ABQ8SZD9</accession>
<feature type="compositionally biased region" description="Polar residues" evidence="1">
    <location>
        <begin position="495"/>
        <end position="513"/>
    </location>
</feature>
<evidence type="ECO:0000259" key="2">
    <source>
        <dbReference type="Pfam" id="PF13358"/>
    </source>
</evidence>
<evidence type="ECO:0000256" key="1">
    <source>
        <dbReference type="SAM" id="MobiDB-lite"/>
    </source>
</evidence>
<feature type="region of interest" description="Disordered" evidence="1">
    <location>
        <begin position="232"/>
        <end position="310"/>
    </location>
</feature>
<feature type="domain" description="Tc1-like transposase DDE" evidence="2">
    <location>
        <begin position="84"/>
        <end position="196"/>
    </location>
</feature>
<dbReference type="PANTHER" id="PTHR47326">
    <property type="entry name" value="TRANSPOSABLE ELEMENT TC3 TRANSPOSASE-LIKE PROTEIN"/>
    <property type="match status" value="1"/>
</dbReference>
<keyword evidence="4" id="KW-1185">Reference proteome</keyword>
<evidence type="ECO:0000313" key="3">
    <source>
        <dbReference type="EMBL" id="KAJ4439603.1"/>
    </source>
</evidence>
<feature type="region of interest" description="Disordered" evidence="1">
    <location>
        <begin position="475"/>
        <end position="594"/>
    </location>
</feature>
<feature type="compositionally biased region" description="Polar residues" evidence="1">
    <location>
        <begin position="565"/>
        <end position="574"/>
    </location>
</feature>
<evidence type="ECO:0000313" key="4">
    <source>
        <dbReference type="Proteomes" id="UP001148838"/>
    </source>
</evidence>
<reference evidence="3 4" key="1">
    <citation type="journal article" date="2022" name="Allergy">
        <title>Genome assembly and annotation of Periplaneta americana reveal a comprehensive cockroach allergen profile.</title>
        <authorList>
            <person name="Wang L."/>
            <person name="Xiong Q."/>
            <person name="Saelim N."/>
            <person name="Wang L."/>
            <person name="Nong W."/>
            <person name="Wan A.T."/>
            <person name="Shi M."/>
            <person name="Liu X."/>
            <person name="Cao Q."/>
            <person name="Hui J.H.L."/>
            <person name="Sookrung N."/>
            <person name="Leung T.F."/>
            <person name="Tungtrongchitr A."/>
            <person name="Tsui S.K.W."/>
        </authorList>
    </citation>
    <scope>NUCLEOTIDE SEQUENCE [LARGE SCALE GENOMIC DNA]</scope>
    <source>
        <strain evidence="3">PWHHKU_190912</strain>
    </source>
</reference>
<comment type="caution">
    <text evidence="3">The sequence shown here is derived from an EMBL/GenBank/DDBJ whole genome shotgun (WGS) entry which is preliminary data.</text>
</comment>
<dbReference type="Pfam" id="PF13358">
    <property type="entry name" value="DDE_3"/>
    <property type="match status" value="1"/>
</dbReference>
<dbReference type="PANTHER" id="PTHR47326:SF1">
    <property type="entry name" value="HTH PSQ-TYPE DOMAIN-CONTAINING PROTEIN"/>
    <property type="match status" value="1"/>
</dbReference>
<dbReference type="InterPro" id="IPR038717">
    <property type="entry name" value="Tc1-like_DDE_dom"/>
</dbReference>
<feature type="compositionally biased region" description="Basic and acidic residues" evidence="1">
    <location>
        <begin position="415"/>
        <end position="440"/>
    </location>
</feature>
<gene>
    <name evidence="3" type="ORF">ANN_07731</name>
</gene>
<sequence length="679" mass="75192">MIALHMAFADNKEEENRLETELFICSNHMERRSYHWSSVTLFGTVGTDESPFSVFGQAGQVIVWRKMKEVMKIDNLQPIVKHGGGKVMVWGCMSAAGVEELVFIDGNMNKEQYLQILKENLHKSAEKLGIHNAFTFYQDNDLKHKSHIVHNWVLYNCPKVIDMPPQSPDCNPIENLWNELNRRLRKVPVSSKEELKRRLEEEWSRIDGAYTSRIVTSMPRRLQHVIQQNGSNISSSTLGRLSKSTSRLAGAESYSPNGDPSRGAQTLPRKLYNERVKNQLYVQRTNGSSDPPHWESGRLNRGGGKSQQNHSSSMINVSIINNVTPPPSSIGINKPLTNGVGLTGPAKPARTYRSNLARSKSFNVHAEGPEPTDPSSLLLGSRSRDTYKSNPHLHRLDESPPPLKSPGILASISRSQRDLSESANLEKEELDLGRKQESRFSKSTSNLLSNGYTQDAKKRLFMKGLMDRAPELYKTLHGNESPEPKPLSPSPGSRLYSSTPYKNGLSNNMSSNRVLDYSSSFRSSSTNATPENDSIRGSRPLSSPYRPSMMVNGGDRVTSPVGKPSYTSTLTHTPSFRGDANGTTTSIVKRGGVNKDDYSETVRITSKSDDPLRPSVTNTVQSYTKKTVPTKGGHSTETIESSETTTVTKSRLRGGDSNPYSMRNGGAGGVVIEVRSGRK</sequence>